<dbReference type="Pfam" id="PF13499">
    <property type="entry name" value="EF-hand_7"/>
    <property type="match status" value="1"/>
</dbReference>
<dbReference type="SMART" id="SM00054">
    <property type="entry name" value="EFh"/>
    <property type="match status" value="2"/>
</dbReference>
<dbReference type="EMBL" id="CAJZBQ010000055">
    <property type="protein sequence ID" value="CAG9332858.1"/>
    <property type="molecule type" value="Genomic_DNA"/>
</dbReference>
<feature type="domain" description="EF-hand" evidence="2">
    <location>
        <begin position="54"/>
        <end position="89"/>
    </location>
</feature>
<protein>
    <recommendedName>
        <fullName evidence="2">EF-hand domain-containing protein</fullName>
    </recommendedName>
</protein>
<dbReference type="InterPro" id="IPR018247">
    <property type="entry name" value="EF_Hand_1_Ca_BS"/>
</dbReference>
<dbReference type="CDD" id="cd00051">
    <property type="entry name" value="EFh"/>
    <property type="match status" value="1"/>
</dbReference>
<dbReference type="Proteomes" id="UP001162131">
    <property type="component" value="Unassembled WGS sequence"/>
</dbReference>
<evidence type="ECO:0000313" key="3">
    <source>
        <dbReference type="EMBL" id="CAG9332858.1"/>
    </source>
</evidence>
<keyword evidence="4" id="KW-1185">Reference proteome</keyword>
<feature type="domain" description="EF-hand" evidence="2">
    <location>
        <begin position="13"/>
        <end position="48"/>
    </location>
</feature>
<name>A0AAU9K4N7_9CILI</name>
<keyword evidence="1" id="KW-0106">Calcium</keyword>
<reference evidence="3" key="1">
    <citation type="submission" date="2021-09" db="EMBL/GenBank/DDBJ databases">
        <authorList>
            <consortium name="AG Swart"/>
            <person name="Singh M."/>
            <person name="Singh A."/>
            <person name="Seah K."/>
            <person name="Emmerich C."/>
        </authorList>
    </citation>
    <scope>NUCLEOTIDE SEQUENCE</scope>
    <source>
        <strain evidence="3">ATCC30299</strain>
    </source>
</reference>
<evidence type="ECO:0000259" key="2">
    <source>
        <dbReference type="PROSITE" id="PS50222"/>
    </source>
</evidence>
<dbReference type="InterPro" id="IPR011992">
    <property type="entry name" value="EF-hand-dom_pair"/>
</dbReference>
<accession>A0AAU9K4N7</accession>
<dbReference type="InterPro" id="IPR002048">
    <property type="entry name" value="EF_hand_dom"/>
</dbReference>
<dbReference type="GO" id="GO:0005509">
    <property type="term" value="F:calcium ion binding"/>
    <property type="evidence" value="ECO:0007669"/>
    <property type="project" value="InterPro"/>
</dbReference>
<evidence type="ECO:0000313" key="4">
    <source>
        <dbReference type="Proteomes" id="UP001162131"/>
    </source>
</evidence>
<dbReference type="PROSITE" id="PS50222">
    <property type="entry name" value="EF_HAND_2"/>
    <property type="match status" value="2"/>
</dbReference>
<proteinExistence type="predicted"/>
<comment type="caution">
    <text evidence="3">The sequence shown here is derived from an EMBL/GenBank/DDBJ whole genome shotgun (WGS) entry which is preliminary data.</text>
</comment>
<dbReference type="PROSITE" id="PS00018">
    <property type="entry name" value="EF_HAND_1"/>
    <property type="match status" value="2"/>
</dbReference>
<gene>
    <name evidence="3" type="ORF">BSTOLATCC_MIC57144</name>
</gene>
<dbReference type="Gene3D" id="1.10.238.10">
    <property type="entry name" value="EF-hand"/>
    <property type="match status" value="1"/>
</dbReference>
<sequence>MASIEEILADDAKLTEVTKAVFDQVDADQSGTIDKRELKNAMQQVAREANIEPPTDHAVDQALHALDADGSGTIDVNEFKVLIRQLLEALK</sequence>
<evidence type="ECO:0000256" key="1">
    <source>
        <dbReference type="ARBA" id="ARBA00022837"/>
    </source>
</evidence>
<organism evidence="3 4">
    <name type="scientific">Blepharisma stoltei</name>
    <dbReference type="NCBI Taxonomy" id="1481888"/>
    <lineage>
        <taxon>Eukaryota</taxon>
        <taxon>Sar</taxon>
        <taxon>Alveolata</taxon>
        <taxon>Ciliophora</taxon>
        <taxon>Postciliodesmatophora</taxon>
        <taxon>Heterotrichea</taxon>
        <taxon>Heterotrichida</taxon>
        <taxon>Blepharismidae</taxon>
        <taxon>Blepharisma</taxon>
    </lineage>
</organism>
<dbReference type="AlphaFoldDB" id="A0AAU9K4N7"/>
<dbReference type="SUPFAM" id="SSF47473">
    <property type="entry name" value="EF-hand"/>
    <property type="match status" value="1"/>
</dbReference>